<evidence type="ECO:0000313" key="3">
    <source>
        <dbReference type="Proteomes" id="UP000094056"/>
    </source>
</evidence>
<name>A0A1E3XBL9_9BACT</name>
<keyword evidence="1" id="KW-0812">Transmembrane</keyword>
<accession>A0A1E3XBL9</accession>
<comment type="caution">
    <text evidence="2">The sequence shown here is derived from an EMBL/GenBank/DDBJ whole genome shotgun (WGS) entry which is preliminary data.</text>
</comment>
<dbReference type="EMBL" id="MAYW01000041">
    <property type="protein sequence ID" value="ODS32990.1"/>
    <property type="molecule type" value="Genomic_DNA"/>
</dbReference>
<organism evidence="2 3">
    <name type="scientific">Candidatus Scalindua rubra</name>
    <dbReference type="NCBI Taxonomy" id="1872076"/>
    <lineage>
        <taxon>Bacteria</taxon>
        <taxon>Pseudomonadati</taxon>
        <taxon>Planctomycetota</taxon>
        <taxon>Candidatus Brocadiia</taxon>
        <taxon>Candidatus Brocadiales</taxon>
        <taxon>Candidatus Scalinduaceae</taxon>
        <taxon>Candidatus Scalindua</taxon>
    </lineage>
</organism>
<protein>
    <submittedName>
        <fullName evidence="2">Uncharacterized protein</fullName>
    </submittedName>
</protein>
<keyword evidence="1" id="KW-0472">Membrane</keyword>
<evidence type="ECO:0000313" key="2">
    <source>
        <dbReference type="EMBL" id="ODS32990.1"/>
    </source>
</evidence>
<reference evidence="2 3" key="1">
    <citation type="submission" date="2016-07" db="EMBL/GenBank/DDBJ databases">
        <title>Draft genome of Scalindua rubra, obtained from a brine-seawater interface in the Red Sea, sheds light on salt adaptation in anammox bacteria.</title>
        <authorList>
            <person name="Speth D.R."/>
            <person name="Lagkouvardos I."/>
            <person name="Wang Y."/>
            <person name="Qian P.-Y."/>
            <person name="Dutilh B.E."/>
            <person name="Jetten M.S."/>
        </authorList>
    </citation>
    <scope>NUCLEOTIDE SEQUENCE [LARGE SCALE GENOMIC DNA]</scope>
    <source>
        <strain evidence="2">BSI-1</strain>
    </source>
</reference>
<sequence>MDYDKHYVRLLRKVNESKKPIDTNDINSDLDIRLIFELHEQGYIKGIIDKLLDGSRNRIFDITPTLKGRLFQSNLEKQLEDRTFTGKINKHAAIIIGVILGFGCNIILEIVKNIFFN</sequence>
<gene>
    <name evidence="2" type="ORF">SCARUB_01867</name>
</gene>
<feature type="transmembrane region" description="Helical" evidence="1">
    <location>
        <begin position="92"/>
        <end position="111"/>
    </location>
</feature>
<keyword evidence="1" id="KW-1133">Transmembrane helix</keyword>
<dbReference type="AlphaFoldDB" id="A0A1E3XBL9"/>
<dbReference type="Proteomes" id="UP000094056">
    <property type="component" value="Unassembled WGS sequence"/>
</dbReference>
<proteinExistence type="predicted"/>
<evidence type="ECO:0000256" key="1">
    <source>
        <dbReference type="SAM" id="Phobius"/>
    </source>
</evidence>